<keyword evidence="1" id="KW-0175">Coiled coil</keyword>
<proteinExistence type="predicted"/>
<feature type="coiled-coil region" evidence="1">
    <location>
        <begin position="598"/>
        <end position="639"/>
    </location>
</feature>
<comment type="caution">
    <text evidence="3">The sequence shown here is derived from an EMBL/GenBank/DDBJ whole genome shotgun (WGS) entry which is preliminary data.</text>
</comment>
<evidence type="ECO:0000313" key="3">
    <source>
        <dbReference type="EMBL" id="CAK9043305.1"/>
    </source>
</evidence>
<accession>A0ABP0LVQ7</accession>
<keyword evidence="2" id="KW-0732">Signal</keyword>
<feature type="coiled-coil region" evidence="1">
    <location>
        <begin position="96"/>
        <end position="162"/>
    </location>
</feature>
<feature type="coiled-coil region" evidence="1">
    <location>
        <begin position="414"/>
        <end position="469"/>
    </location>
</feature>
<keyword evidence="4" id="KW-1185">Reference proteome</keyword>
<sequence>MARPWRVTVAFVATVLAVGQIHDAHAVVLQEATLRRNPISKVIGMLESMEKKVKQEADEKHRVYDKYMCYCKQTGESLISQLAEAAKSLPQLRSRKQEVSALQASLEVEIEQHKKDREDAQSALSSAAEIRKKEADTFLKDSQNQQESLNSLTEAIRALQKNQEVAFLQSSSASILRRLSLSADMTTTNRDLLSSFLSARGGPSSQILGMLKQMKEDMGSDLKEMKDSEQQRLAEHLSLMEAKRKQQQVAMKAMEEKMLRLGELKVEMQVLKDDLKDQAEAQKENQQFATDLNKTCEDKEQAWSEYQALQAQELEALSETVEFLSKDQVRDAVGDATKGAETARTPSFGNLRAWSFLQTEADEAEATGDVVELALRGQKRGMDDVVSRIDDLHEVLDKEQESDEERHRYCETKLREANAAKSNKEREFEDATSILATFQNEHDTVLGEIKTLEEHMKELDAQVAKTTAARQAERAAFEKSRDTNNAALELLEVAEKRLQRFYATSSSLAETGATQARIRRDPQAPKADLSYQKQGQGFKVLQLFTTIKVAPSLLSIVGEADVQKQTQMLQSQDAVGQSEYENLVKNSNQKKMADNRSLGSKQAAKAELEADIQRSREELRSLNQVLGALREEIRSLHSQCDFLLKNFDLREDARRAERRSLTRAKSILEAN</sequence>
<evidence type="ECO:0000313" key="4">
    <source>
        <dbReference type="Proteomes" id="UP001642484"/>
    </source>
</evidence>
<feature type="signal peptide" evidence="2">
    <location>
        <begin position="1"/>
        <end position="26"/>
    </location>
</feature>
<reference evidence="3 4" key="1">
    <citation type="submission" date="2024-02" db="EMBL/GenBank/DDBJ databases">
        <authorList>
            <person name="Chen Y."/>
            <person name="Shah S."/>
            <person name="Dougan E. K."/>
            <person name="Thang M."/>
            <person name="Chan C."/>
        </authorList>
    </citation>
    <scope>NUCLEOTIDE SEQUENCE [LARGE SCALE GENOMIC DNA]</scope>
</reference>
<evidence type="ECO:0000256" key="2">
    <source>
        <dbReference type="SAM" id="SignalP"/>
    </source>
</evidence>
<name>A0ABP0LVQ7_9DINO</name>
<gene>
    <name evidence="3" type="ORF">CCMP2556_LOCUS22933</name>
</gene>
<protein>
    <submittedName>
        <fullName evidence="3">Uncharacterized protein</fullName>
    </submittedName>
</protein>
<feature type="coiled-coil region" evidence="1">
    <location>
        <begin position="211"/>
        <end position="292"/>
    </location>
</feature>
<evidence type="ECO:0000256" key="1">
    <source>
        <dbReference type="SAM" id="Coils"/>
    </source>
</evidence>
<dbReference type="EMBL" id="CAXAMN010014446">
    <property type="protein sequence ID" value="CAK9043305.1"/>
    <property type="molecule type" value="Genomic_DNA"/>
</dbReference>
<organism evidence="3 4">
    <name type="scientific">Durusdinium trenchii</name>
    <dbReference type="NCBI Taxonomy" id="1381693"/>
    <lineage>
        <taxon>Eukaryota</taxon>
        <taxon>Sar</taxon>
        <taxon>Alveolata</taxon>
        <taxon>Dinophyceae</taxon>
        <taxon>Suessiales</taxon>
        <taxon>Symbiodiniaceae</taxon>
        <taxon>Durusdinium</taxon>
    </lineage>
</organism>
<feature type="chain" id="PRO_5046889402" evidence="2">
    <location>
        <begin position="27"/>
        <end position="671"/>
    </location>
</feature>
<dbReference type="Proteomes" id="UP001642484">
    <property type="component" value="Unassembled WGS sequence"/>
</dbReference>